<protein>
    <recommendedName>
        <fullName evidence="2">Hypervirulence associated protein TUDOR domain-containing protein</fullName>
    </recommendedName>
</protein>
<evidence type="ECO:0000259" key="2">
    <source>
        <dbReference type="Pfam" id="PF11160"/>
    </source>
</evidence>
<organism evidence="3">
    <name type="scientific">marine sediment metagenome</name>
    <dbReference type="NCBI Taxonomy" id="412755"/>
    <lineage>
        <taxon>unclassified sequences</taxon>
        <taxon>metagenomes</taxon>
        <taxon>ecological metagenomes</taxon>
    </lineage>
</organism>
<dbReference type="InterPro" id="IPR021331">
    <property type="entry name" value="Hva1_TUDOR"/>
</dbReference>
<name>A0A0F9X5Y8_9ZZZZ</name>
<dbReference type="EMBL" id="LAZR01000079">
    <property type="protein sequence ID" value="KKN94281.1"/>
    <property type="molecule type" value="Genomic_DNA"/>
</dbReference>
<reference evidence="3" key="1">
    <citation type="journal article" date="2015" name="Nature">
        <title>Complex archaea that bridge the gap between prokaryotes and eukaryotes.</title>
        <authorList>
            <person name="Spang A."/>
            <person name="Saw J.H."/>
            <person name="Jorgensen S.L."/>
            <person name="Zaremba-Niedzwiedzka K."/>
            <person name="Martijn J."/>
            <person name="Lind A.E."/>
            <person name="van Eijk R."/>
            <person name="Schleper C."/>
            <person name="Guy L."/>
            <person name="Ettema T.J."/>
        </authorList>
    </citation>
    <scope>NUCLEOTIDE SEQUENCE</scope>
</reference>
<evidence type="ECO:0000256" key="1">
    <source>
        <dbReference type="SAM" id="MobiDB-lite"/>
    </source>
</evidence>
<comment type="caution">
    <text evidence="3">The sequence shown here is derived from an EMBL/GenBank/DDBJ whole genome shotgun (WGS) entry which is preliminary data.</text>
</comment>
<proteinExistence type="predicted"/>
<feature type="compositionally biased region" description="Acidic residues" evidence="1">
    <location>
        <begin position="46"/>
        <end position="59"/>
    </location>
</feature>
<dbReference type="Pfam" id="PF11160">
    <property type="entry name" value="Hva1_TUDOR"/>
    <property type="match status" value="1"/>
</dbReference>
<feature type="domain" description="Hypervirulence associated protein TUDOR" evidence="2">
    <location>
        <begin position="7"/>
        <end position="68"/>
    </location>
</feature>
<feature type="region of interest" description="Disordered" evidence="1">
    <location>
        <begin position="38"/>
        <end position="71"/>
    </location>
</feature>
<gene>
    <name evidence="3" type="ORF">LCGC14_0188940</name>
</gene>
<evidence type="ECO:0000313" key="3">
    <source>
        <dbReference type="EMBL" id="KKN94281.1"/>
    </source>
</evidence>
<accession>A0A0F9X5Y8</accession>
<dbReference type="AlphaFoldDB" id="A0A0F9X5Y8"/>
<sequence>MSGISKGTKVKWDWGQGTATGEVTERFTKSVTRTLKGSEVTRNGSDDDPALLIEQDDGDEVLKLSSEVEAT</sequence>